<evidence type="ECO:0000256" key="1">
    <source>
        <dbReference type="ARBA" id="ARBA00022448"/>
    </source>
</evidence>
<accession>A0A9K3KV00</accession>
<feature type="transmembrane region" description="Helical" evidence="8">
    <location>
        <begin position="576"/>
        <end position="601"/>
    </location>
</feature>
<keyword evidence="4 6" id="KW-0129">CBS domain</keyword>
<proteinExistence type="predicted"/>
<feature type="domain" description="CBS" evidence="9">
    <location>
        <begin position="663"/>
        <end position="727"/>
    </location>
</feature>
<evidence type="ECO:0000313" key="10">
    <source>
        <dbReference type="EMBL" id="KAG7349876.1"/>
    </source>
</evidence>
<name>A0A9K3KV00_9STRA</name>
<evidence type="ECO:0000259" key="9">
    <source>
        <dbReference type="PROSITE" id="PS51371"/>
    </source>
</evidence>
<dbReference type="AlphaFoldDB" id="A0A9K3KV00"/>
<keyword evidence="2" id="KW-0677">Repeat</keyword>
<feature type="transmembrane region" description="Helical" evidence="8">
    <location>
        <begin position="218"/>
        <end position="240"/>
    </location>
</feature>
<evidence type="ECO:0000256" key="5">
    <source>
        <dbReference type="ARBA" id="ARBA00023214"/>
    </source>
</evidence>
<feature type="transmembrane region" description="Helical" evidence="8">
    <location>
        <begin position="517"/>
        <end position="536"/>
    </location>
</feature>
<keyword evidence="3" id="KW-0406">Ion transport</keyword>
<evidence type="ECO:0000256" key="8">
    <source>
        <dbReference type="SAM" id="Phobius"/>
    </source>
</evidence>
<feature type="transmembrane region" description="Helical" evidence="8">
    <location>
        <begin position="543"/>
        <end position="564"/>
    </location>
</feature>
<feature type="transmembrane region" description="Helical" evidence="8">
    <location>
        <begin position="608"/>
        <end position="627"/>
    </location>
</feature>
<protein>
    <submittedName>
        <fullName evidence="10">Voltage gated chloride channel</fullName>
    </submittedName>
</protein>
<organism evidence="10 11">
    <name type="scientific">Nitzschia inconspicua</name>
    <dbReference type="NCBI Taxonomy" id="303405"/>
    <lineage>
        <taxon>Eukaryota</taxon>
        <taxon>Sar</taxon>
        <taxon>Stramenopiles</taxon>
        <taxon>Ochrophyta</taxon>
        <taxon>Bacillariophyta</taxon>
        <taxon>Bacillariophyceae</taxon>
        <taxon>Bacillariophycidae</taxon>
        <taxon>Bacillariales</taxon>
        <taxon>Bacillariaceae</taxon>
        <taxon>Nitzschia</taxon>
    </lineage>
</organism>
<dbReference type="GO" id="GO:0015108">
    <property type="term" value="F:chloride transmembrane transporter activity"/>
    <property type="evidence" value="ECO:0007669"/>
    <property type="project" value="InterPro"/>
</dbReference>
<feature type="transmembrane region" description="Helical" evidence="8">
    <location>
        <begin position="270"/>
        <end position="303"/>
    </location>
</feature>
<keyword evidence="8" id="KW-0472">Membrane</keyword>
<dbReference type="EMBL" id="JAGRRH010000019">
    <property type="protein sequence ID" value="KAG7349876.1"/>
    <property type="molecule type" value="Genomic_DNA"/>
</dbReference>
<feature type="transmembrane region" description="Helical" evidence="8">
    <location>
        <begin position="448"/>
        <end position="468"/>
    </location>
</feature>
<dbReference type="InterPro" id="IPR000644">
    <property type="entry name" value="CBS_dom"/>
</dbReference>
<dbReference type="InterPro" id="IPR051280">
    <property type="entry name" value="Cl-channel/antiporter"/>
</dbReference>
<dbReference type="Pfam" id="PF00654">
    <property type="entry name" value="Voltage_CLC"/>
    <property type="match status" value="1"/>
</dbReference>
<gene>
    <name evidence="10" type="ORF">IV203_012473</name>
</gene>
<dbReference type="SMART" id="SM00116">
    <property type="entry name" value="CBS"/>
    <property type="match status" value="2"/>
</dbReference>
<comment type="caution">
    <text evidence="10">The sequence shown here is derived from an EMBL/GenBank/DDBJ whole genome shotgun (WGS) entry which is preliminary data.</text>
</comment>
<dbReference type="PANTHER" id="PTHR11689:SF161">
    <property type="entry name" value="CHLORIDE CHANNEL PROTEIN"/>
    <property type="match status" value="1"/>
</dbReference>
<evidence type="ECO:0000256" key="3">
    <source>
        <dbReference type="ARBA" id="ARBA00023065"/>
    </source>
</evidence>
<keyword evidence="8" id="KW-1133">Transmembrane helix</keyword>
<dbReference type="PANTHER" id="PTHR11689">
    <property type="entry name" value="CHLORIDE CHANNEL PROTEIN CLC FAMILY MEMBER"/>
    <property type="match status" value="1"/>
</dbReference>
<feature type="compositionally biased region" description="Low complexity" evidence="7">
    <location>
        <begin position="853"/>
        <end position="862"/>
    </location>
</feature>
<dbReference type="OrthoDB" id="428525at2759"/>
<feature type="region of interest" description="Disordered" evidence="7">
    <location>
        <begin position="841"/>
        <end position="889"/>
    </location>
</feature>
<keyword evidence="8" id="KW-0812">Transmembrane</keyword>
<keyword evidence="1" id="KW-0813">Transport</keyword>
<evidence type="ECO:0000256" key="6">
    <source>
        <dbReference type="PROSITE-ProRule" id="PRU00703"/>
    </source>
</evidence>
<evidence type="ECO:0000313" key="11">
    <source>
        <dbReference type="Proteomes" id="UP000693970"/>
    </source>
</evidence>
<feature type="transmembrane region" description="Helical" evidence="8">
    <location>
        <begin position="168"/>
        <end position="188"/>
    </location>
</feature>
<dbReference type="PROSITE" id="PS51371">
    <property type="entry name" value="CBS"/>
    <property type="match status" value="2"/>
</dbReference>
<dbReference type="Pfam" id="PF00571">
    <property type="entry name" value="CBS"/>
    <property type="match status" value="2"/>
</dbReference>
<evidence type="ECO:0000256" key="4">
    <source>
        <dbReference type="ARBA" id="ARBA00023122"/>
    </source>
</evidence>
<keyword evidence="11" id="KW-1185">Reference proteome</keyword>
<feature type="domain" description="CBS" evidence="9">
    <location>
        <begin position="945"/>
        <end position="1004"/>
    </location>
</feature>
<sequence>MKQYTEDSAGDMDELTTLLVTGQRTDEVSGLSSPPSKLKTKKRVTMMEPLPLAPRRSNTDILHRTCSSTPSLNNQLAAAARETLTASDRKRRIAQHSGSLDFDRVVNTYSIQAKKDWYGIVEDHDDNDESSYDSEEKAFHHGWRRNFPKYKQLPRMDKFFDSRATTRWALTIACSLLSGLITVVLVAATEKLVHWRTNYMNALLTSSDSSMVSVFKVFGWYVAANILLAGTAAVLCIFWAPEAVGSGIPEVIGYLNGIRVRKFNRKRLLIVKMFGSFLSVGSSLAVGMEGPLVCIGAIVGASLAHVGSLLSWVLTTFFKRSNLITIGAACGFAASFGAPIGGLLFILNDISSYFEQSMFLRVLVANALGTFWLALYRGDLSSYGAIQFGTYDEPNDKFFVDRFVEIPFWIILGVVMGIMGGFFCMWFDRVKRWSDRKFDNHILRMARITYITLATSAIMFFLPTMGWLCHDLAEYEEGTDRGKQFFCNEGQINEMATIMFGSRTEAIVRILSNPKQFFPVTLLLVGLIFFVLMLYTNTTFIPGGFFTPIFLSGASLGGVAGILLEKYVDNGINPSTFALLGVAAMMAGIQRSTISTCVILVEGTGQIRVLLPVIIVVVVSNYFAYLVHKDGIYDVLLKIKGYPYLEPAENKQSLDIFEVREIMSSPVVTVQEKERAISLVKLLTSCPHNGFPVVDKRGRFKGLVRRNQIVALIECGVFHKPNPDDDISSVSSRETQMLSPKSGAGSYQGMMHWALHVKDDRYGDEFPESHVQPMQSLDSDEFGETTFLLNIHKILTDVGGKVIDGLSPGPVTTRKIAPRTSFLRPSATNNDSVTTRWITIGGDETMPPINTESLSSPPSASSQDEDDAIQGKGSLTMEPKRNHGCSEASIGTVDSTVSSTMWTASVQAAPKGFARVGQDPMEGNVIVSWLHPAHYDDVVNLEAVMNRGTYCVPEHFPVSKAYNLFTKLGLRWIVVVGGESGCEVVGILTRQSLLNGHIYDQTGIRMSCFAS</sequence>
<keyword evidence="5" id="KW-0868">Chloride</keyword>
<evidence type="ECO:0000256" key="2">
    <source>
        <dbReference type="ARBA" id="ARBA00022737"/>
    </source>
</evidence>
<feature type="transmembrane region" description="Helical" evidence="8">
    <location>
        <begin position="406"/>
        <end position="427"/>
    </location>
</feature>
<dbReference type="Proteomes" id="UP000693970">
    <property type="component" value="Unassembled WGS sequence"/>
</dbReference>
<feature type="transmembrane region" description="Helical" evidence="8">
    <location>
        <begin position="323"/>
        <end position="346"/>
    </location>
</feature>
<reference evidence="10" key="2">
    <citation type="submission" date="2021-04" db="EMBL/GenBank/DDBJ databases">
        <authorList>
            <person name="Podell S."/>
        </authorList>
    </citation>
    <scope>NUCLEOTIDE SEQUENCE</scope>
    <source>
        <strain evidence="10">Hildebrandi</strain>
    </source>
</reference>
<dbReference type="InterPro" id="IPR001807">
    <property type="entry name" value="ClC"/>
</dbReference>
<evidence type="ECO:0000256" key="7">
    <source>
        <dbReference type="SAM" id="MobiDB-lite"/>
    </source>
</evidence>
<reference evidence="10" key="1">
    <citation type="journal article" date="2021" name="Sci. Rep.">
        <title>Diploid genomic architecture of Nitzschia inconspicua, an elite biomass production diatom.</title>
        <authorList>
            <person name="Oliver A."/>
            <person name="Podell S."/>
            <person name="Pinowska A."/>
            <person name="Traller J.C."/>
            <person name="Smith S.R."/>
            <person name="McClure R."/>
            <person name="Beliaev A."/>
            <person name="Bohutskyi P."/>
            <person name="Hill E.A."/>
            <person name="Rabines A."/>
            <person name="Zheng H."/>
            <person name="Allen L.Z."/>
            <person name="Kuo A."/>
            <person name="Grigoriev I.V."/>
            <person name="Allen A.E."/>
            <person name="Hazlebeck D."/>
            <person name="Allen E.E."/>
        </authorList>
    </citation>
    <scope>NUCLEOTIDE SEQUENCE</scope>
    <source>
        <strain evidence="10">Hildebrandi</strain>
    </source>
</reference>
<dbReference type="GO" id="GO:0016020">
    <property type="term" value="C:membrane"/>
    <property type="evidence" value="ECO:0007669"/>
    <property type="project" value="InterPro"/>
</dbReference>